<dbReference type="InterPro" id="IPR005097">
    <property type="entry name" value="Sacchrp_dh_NADP-bd"/>
</dbReference>
<accession>A0ABR4NBV2</accession>
<organism evidence="4 5">
    <name type="scientific">Polyrhizophydium stewartii</name>
    <dbReference type="NCBI Taxonomy" id="2732419"/>
    <lineage>
        <taxon>Eukaryota</taxon>
        <taxon>Fungi</taxon>
        <taxon>Fungi incertae sedis</taxon>
        <taxon>Chytridiomycota</taxon>
        <taxon>Chytridiomycota incertae sedis</taxon>
        <taxon>Chytridiomycetes</taxon>
        <taxon>Rhizophydiales</taxon>
        <taxon>Rhizophydiales incertae sedis</taxon>
        <taxon>Polyrhizophydium</taxon>
    </lineage>
</organism>
<feature type="domain" description="Saccharopine dehydrogenase NADP binding" evidence="3">
    <location>
        <begin position="236"/>
        <end position="345"/>
    </location>
</feature>
<reference evidence="4 5" key="1">
    <citation type="submission" date="2023-09" db="EMBL/GenBank/DDBJ databases">
        <title>Pangenome analysis of Batrachochytrium dendrobatidis and related Chytrids.</title>
        <authorList>
            <person name="Yacoub M.N."/>
            <person name="Stajich J.E."/>
            <person name="James T.Y."/>
        </authorList>
    </citation>
    <scope>NUCLEOTIDE SEQUENCE [LARGE SCALE GENOMIC DNA]</scope>
    <source>
        <strain evidence="4 5">JEL0888</strain>
    </source>
</reference>
<keyword evidence="5" id="KW-1185">Reference proteome</keyword>
<evidence type="ECO:0000313" key="5">
    <source>
        <dbReference type="Proteomes" id="UP001527925"/>
    </source>
</evidence>
<feature type="transmembrane region" description="Helical" evidence="2">
    <location>
        <begin position="861"/>
        <end position="880"/>
    </location>
</feature>
<dbReference type="InterPro" id="IPR051276">
    <property type="entry name" value="Saccharopine_DH-like_oxidrdct"/>
</dbReference>
<evidence type="ECO:0000259" key="3">
    <source>
        <dbReference type="Pfam" id="PF03435"/>
    </source>
</evidence>
<dbReference type="Pfam" id="PF03435">
    <property type="entry name" value="Sacchrp_dh_NADP"/>
    <property type="match status" value="1"/>
</dbReference>
<proteinExistence type="inferred from homology"/>
<evidence type="ECO:0000256" key="2">
    <source>
        <dbReference type="SAM" id="Phobius"/>
    </source>
</evidence>
<dbReference type="Gene3D" id="3.40.50.720">
    <property type="entry name" value="NAD(P)-binding Rossmann-like Domain"/>
    <property type="match status" value="2"/>
</dbReference>
<dbReference type="SUPFAM" id="SSF51735">
    <property type="entry name" value="NAD(P)-binding Rossmann-fold domains"/>
    <property type="match status" value="2"/>
</dbReference>
<comment type="caution">
    <text evidence="4">The sequence shown here is derived from an EMBL/GenBank/DDBJ whole genome shotgun (WGS) entry which is preliminary data.</text>
</comment>
<sequence>MSGGTSGGTVASAVGIVSSLSTNELLELRSNANYAVPEAEASNMSTSIAMTFDQDFQAWQGPHPMETPNTRIVHRTKWLLGYGTDFSYSEGMRCSSYAAALAVTAGMSAMAVSMWLPPSRWLVQSAIPPGSGPSDEAIKSGHFNIEIIGASHPDDNGVQHKARAIVKGVQDPGYGESSKMISESAICLALDRAKFATPGATGSLKTLIGGVATTASSMGMLLVNRLRAAGMTFDTAGFTFAVGGRNKAKLEAVLARAASRSGVTSITPPIIIADSDDQDSLDKMVAQARVVLTTVGPYAKYGWKLVDACVRIRTDYVDLTGEPHFVRGVAEKYHEQAVKNDVLIVPSCGFDSIPADIGAFLIANHFASKGFKTSSIKYSLTSIWGSFSGGTIATISEHIRSQPISELRAASNNANYAVPESGVVVRPKSVILEYDKDFGAWQSLNPAETGDTRIVRRSDWLLGYGPDFTYSEGLRCSNYLFAVGCCVGLAVAFSLLFFPPTRWLIQKIVPPGTGPSDKTIKSGHFTVELVGYSAFDDNGVQHKARAIVKGVQDPGYGETAKMISESAICLALDRAKFATPGATGSLKTLTGGAATTASSMGMLLVNRLRAAGMTFDTAGFTFALGGRNKAKLEAVLARAASRSGVTSITPPIIIADSDDQDSLDKMVAQARVVLTTVGPYAKYGWKLVDACVRIRTDYVDLTGEPHFVRGVAEKYHEQAVKNDVLIVPSCGFDSIPADIGAFLIANHFASKGFKTSSIKYSLVAISTGISGGTIASGAELIKALPLSELRALNSNANYLTPESGVVVRPKSVILEYDKDFGAWQSLNPAETGDTRIVRRSDWLLGYGPDFTYSEGLRCSNYLFAVGCCVGLAVAFSLLFFPPTRWLIQKIVPPGTGPSDKTIKSGHFTVELVGYSAFDDNGVQHKARAIVKGVRDAFYGETAKMISESAICLALDRAKFATPGATGSFKTPTGGVVPPAAAMGMLLVNRLRAAGMTLDVADL</sequence>
<name>A0ABR4NBV2_9FUNG</name>
<dbReference type="PANTHER" id="PTHR12286">
    <property type="entry name" value="SACCHAROPINE DEHYDROGENASE-LIKE OXIDOREDUCTASE"/>
    <property type="match status" value="1"/>
</dbReference>
<dbReference type="PANTHER" id="PTHR12286:SF5">
    <property type="entry name" value="SACCHAROPINE DEHYDROGENASE-LIKE OXIDOREDUCTASE"/>
    <property type="match status" value="1"/>
</dbReference>
<comment type="similarity">
    <text evidence="1">Belongs to the saccharopine dehydrogenase family.</text>
</comment>
<protein>
    <recommendedName>
        <fullName evidence="3">Saccharopine dehydrogenase NADP binding domain-containing protein</fullName>
    </recommendedName>
</protein>
<keyword evidence="2" id="KW-0472">Membrane</keyword>
<evidence type="ECO:0000256" key="1">
    <source>
        <dbReference type="ARBA" id="ARBA00038048"/>
    </source>
</evidence>
<keyword evidence="2" id="KW-0812">Transmembrane</keyword>
<dbReference type="EMBL" id="JADGIZ020000013">
    <property type="protein sequence ID" value="KAL2917005.1"/>
    <property type="molecule type" value="Genomic_DNA"/>
</dbReference>
<evidence type="ECO:0000313" key="4">
    <source>
        <dbReference type="EMBL" id="KAL2917005.1"/>
    </source>
</evidence>
<feature type="transmembrane region" description="Helical" evidence="2">
    <location>
        <begin position="479"/>
        <end position="498"/>
    </location>
</feature>
<keyword evidence="2" id="KW-1133">Transmembrane helix</keyword>
<dbReference type="InterPro" id="IPR036291">
    <property type="entry name" value="NAD(P)-bd_dom_sf"/>
</dbReference>
<dbReference type="Proteomes" id="UP001527925">
    <property type="component" value="Unassembled WGS sequence"/>
</dbReference>
<gene>
    <name evidence="4" type="ORF">HK105_203437</name>
</gene>